<evidence type="ECO:0000313" key="2">
    <source>
        <dbReference type="EMBL" id="AWL11786.1"/>
    </source>
</evidence>
<keyword evidence="2" id="KW-0449">Lipoprotein</keyword>
<name>A0A2S2E2A5_9ALTE</name>
<dbReference type="OrthoDB" id="5348860at2"/>
<dbReference type="EMBL" id="CP029347">
    <property type="protein sequence ID" value="AWL11786.1"/>
    <property type="molecule type" value="Genomic_DNA"/>
</dbReference>
<dbReference type="PROSITE" id="PS51257">
    <property type="entry name" value="PROKAR_LIPOPROTEIN"/>
    <property type="match status" value="1"/>
</dbReference>
<dbReference type="Gene3D" id="2.40.128.270">
    <property type="match status" value="1"/>
</dbReference>
<evidence type="ECO:0000259" key="1">
    <source>
        <dbReference type="Pfam" id="PF03724"/>
    </source>
</evidence>
<keyword evidence="3" id="KW-1185">Reference proteome</keyword>
<dbReference type="InterPro" id="IPR007298">
    <property type="entry name" value="Cu-R_lipoprotein_NlpE"/>
</dbReference>
<gene>
    <name evidence="2" type="ORF">HMF8227_01308</name>
</gene>
<dbReference type="PANTHER" id="PTHR35535:SF1">
    <property type="entry name" value="HEAT SHOCK PROTEIN HSLJ"/>
    <property type="match status" value="1"/>
</dbReference>
<dbReference type="Pfam" id="PF03724">
    <property type="entry name" value="META"/>
    <property type="match status" value="1"/>
</dbReference>
<feature type="domain" description="DUF306" evidence="1">
    <location>
        <begin position="157"/>
        <end position="263"/>
    </location>
</feature>
<organism evidence="2 3">
    <name type="scientific">Saliniradius amylolyticus</name>
    <dbReference type="NCBI Taxonomy" id="2183582"/>
    <lineage>
        <taxon>Bacteria</taxon>
        <taxon>Pseudomonadati</taxon>
        <taxon>Pseudomonadota</taxon>
        <taxon>Gammaproteobacteria</taxon>
        <taxon>Alteromonadales</taxon>
        <taxon>Alteromonadaceae</taxon>
        <taxon>Saliniradius</taxon>
    </lineage>
</organism>
<dbReference type="RefSeq" id="WP_109339403.1">
    <property type="nucleotide sequence ID" value="NZ_CP029347.1"/>
</dbReference>
<dbReference type="Pfam" id="PF04170">
    <property type="entry name" value="NlpE"/>
    <property type="match status" value="1"/>
</dbReference>
<reference evidence="2 3" key="1">
    <citation type="submission" date="2018-05" db="EMBL/GenBank/DDBJ databases">
        <title>Salinimonas sp. HMF8227 Genome sequencing and assembly.</title>
        <authorList>
            <person name="Kang H."/>
            <person name="Kang J."/>
            <person name="Cha I."/>
            <person name="Kim H."/>
            <person name="Joh K."/>
        </authorList>
    </citation>
    <scope>NUCLEOTIDE SEQUENCE [LARGE SCALE GENOMIC DNA]</scope>
    <source>
        <strain evidence="2 3">HMF8227</strain>
    </source>
</reference>
<accession>A0A2S2E2A5</accession>
<proteinExistence type="predicted"/>
<dbReference type="PANTHER" id="PTHR35535">
    <property type="entry name" value="HEAT SHOCK PROTEIN HSLJ"/>
    <property type="match status" value="1"/>
</dbReference>
<dbReference type="Proteomes" id="UP000245728">
    <property type="component" value="Chromosome"/>
</dbReference>
<dbReference type="InterPro" id="IPR005184">
    <property type="entry name" value="DUF306_Meta_HslJ"/>
</dbReference>
<sequence length="269" mass="29524">MKNLLVPFVLILGLTGCSTFVSESDKASSSQSAESPVVDDRAHNSQNSVDWAGTYHGVLPCADCMGTDTLLTLNPDLTYTMETRYIGTGDGWQRQGGHFAWSDNGSVVTLKDLENAPGLYQVTENQLYHLTEEGHRVSGALAEHYRLAKQHGQLPKIKGIKWVLMELNGQSVDVEGKQPFFRIHPETLQLAGIAGCNRFFGQFSEDAPGKVSFGQLGSTMMACPNMQVEQAFLEALKKADNLTRKGNQLSLNKGRMAPLARFEAAIRFN</sequence>
<dbReference type="InterPro" id="IPR053147">
    <property type="entry name" value="Hsp_HslJ-like"/>
</dbReference>
<protein>
    <submittedName>
        <fullName evidence="2">Lipoprotein NlpE</fullName>
    </submittedName>
</protein>
<dbReference type="KEGG" id="salh:HMF8227_01308"/>
<dbReference type="InterPro" id="IPR038670">
    <property type="entry name" value="HslJ-like_sf"/>
</dbReference>
<evidence type="ECO:0000313" key="3">
    <source>
        <dbReference type="Proteomes" id="UP000245728"/>
    </source>
</evidence>
<dbReference type="Gene3D" id="2.40.128.640">
    <property type="match status" value="1"/>
</dbReference>
<dbReference type="AlphaFoldDB" id="A0A2S2E2A5"/>